<dbReference type="SUPFAM" id="SSF55781">
    <property type="entry name" value="GAF domain-like"/>
    <property type="match status" value="1"/>
</dbReference>
<gene>
    <name evidence="2" type="ORF">J057_06616</name>
</gene>
<dbReference type="Gene3D" id="3.30.450.40">
    <property type="match status" value="1"/>
</dbReference>
<dbReference type="Proteomes" id="UP000013165">
    <property type="component" value="Unassembled WGS sequence"/>
</dbReference>
<dbReference type="InterPro" id="IPR029016">
    <property type="entry name" value="GAF-like_dom_sf"/>
</dbReference>
<dbReference type="Pfam" id="PF01590">
    <property type="entry name" value="GAF"/>
    <property type="match status" value="1"/>
</dbReference>
<dbReference type="PANTHER" id="PTHR43102">
    <property type="entry name" value="SLR1143 PROTEIN"/>
    <property type="match status" value="1"/>
</dbReference>
<dbReference type="EMBL" id="APLQ01000011">
    <property type="protein sequence ID" value="ENO15002.1"/>
    <property type="molecule type" value="Genomic_DNA"/>
</dbReference>
<organism evidence="2 3">
    <name type="scientific">Marinobacter nanhaiticus D15-8W</name>
    <dbReference type="NCBI Taxonomy" id="626887"/>
    <lineage>
        <taxon>Bacteria</taxon>
        <taxon>Pseudomonadati</taxon>
        <taxon>Pseudomonadota</taxon>
        <taxon>Gammaproteobacteria</taxon>
        <taxon>Pseudomonadales</taxon>
        <taxon>Marinobacteraceae</taxon>
        <taxon>Marinobacter</taxon>
    </lineage>
</organism>
<feature type="domain" description="GAF" evidence="1">
    <location>
        <begin position="26"/>
        <end position="168"/>
    </location>
</feature>
<accession>N6WVD0</accession>
<proteinExistence type="predicted"/>
<dbReference type="PATRIC" id="fig|626887.3.peg.1312"/>
<evidence type="ECO:0000313" key="3">
    <source>
        <dbReference type="Proteomes" id="UP000013165"/>
    </source>
</evidence>
<evidence type="ECO:0000313" key="2">
    <source>
        <dbReference type="EMBL" id="ENO15002.1"/>
    </source>
</evidence>
<dbReference type="RefSeq" id="WP_004579299.1">
    <property type="nucleotide sequence ID" value="NZ_AP028878.1"/>
</dbReference>
<keyword evidence="3" id="KW-1185">Reference proteome</keyword>
<sequence>MKAPLRPTNEEQRLEALRALRVLDSPVEERFERITRLAQKYFDVTIAAITLVDEERQWFKSIQGLEARETERDISFCGHAILEDALFVVEDASRDPRFYDNPLVVGEPNIRFYAGMPLRARNRTTIGTLCIIDNKPRNPDAMDLLALQDLAALAEREFTFESPANRPPNVKVQGGPQTDLLDEVTGLWNWDGLVRLLEESTHRIKLIGGEVALVWLRADIWDPQSVSAELINQSRREWAGKLLSALDFFDTVGVVSKRDFLLMINESDRAQLLVRLGLVASSLSVRKGGSGAHKTLMPDRATFAAIKSIDGRMAISEILESLESSLPPTDAPSGTLTLIEDGKRLRVSLL</sequence>
<reference evidence="2 3" key="1">
    <citation type="journal article" date="2013" name="Genome Announc.">
        <title>Genome Sequence of the Polycyclic Aromatic Hydrocarbon-Degrading Bacterium Strain Marinobacter nanhaiticus D15-8WT.</title>
        <authorList>
            <person name="Cui Z."/>
            <person name="Gao W."/>
            <person name="Li Q."/>
            <person name="Xu G."/>
            <person name="Zheng L."/>
        </authorList>
    </citation>
    <scope>NUCLEOTIDE SEQUENCE [LARGE SCALE GENOMIC DNA]</scope>
    <source>
        <strain evidence="2 3">D15-8W</strain>
    </source>
</reference>
<dbReference type="AlphaFoldDB" id="N6WVD0"/>
<name>N6WVD0_9GAMM</name>
<dbReference type="STRING" id="626887.J057_06616"/>
<dbReference type="SMART" id="SM00065">
    <property type="entry name" value="GAF"/>
    <property type="match status" value="1"/>
</dbReference>
<dbReference type="InterPro" id="IPR003018">
    <property type="entry name" value="GAF"/>
</dbReference>
<dbReference type="eggNOG" id="COG2203">
    <property type="taxonomic scope" value="Bacteria"/>
</dbReference>
<comment type="caution">
    <text evidence="2">The sequence shown here is derived from an EMBL/GenBank/DDBJ whole genome shotgun (WGS) entry which is preliminary data.</text>
</comment>
<dbReference type="HOGENOM" id="CLU_000445_11_32_6"/>
<protein>
    <submittedName>
        <fullName evidence="2">GAF domain-containing protein</fullName>
    </submittedName>
</protein>
<dbReference type="OrthoDB" id="9812358at2"/>
<evidence type="ECO:0000259" key="1">
    <source>
        <dbReference type="SMART" id="SM00065"/>
    </source>
</evidence>
<dbReference type="PANTHER" id="PTHR43102:SF2">
    <property type="entry name" value="GAF DOMAIN-CONTAINING PROTEIN"/>
    <property type="match status" value="1"/>
</dbReference>